<protein>
    <submittedName>
        <fullName evidence="2">Uncharacterized protein</fullName>
    </submittedName>
</protein>
<feature type="compositionally biased region" description="Acidic residues" evidence="1">
    <location>
        <begin position="38"/>
        <end position="61"/>
    </location>
</feature>
<evidence type="ECO:0000256" key="1">
    <source>
        <dbReference type="SAM" id="MobiDB-lite"/>
    </source>
</evidence>
<feature type="compositionally biased region" description="Polar residues" evidence="1">
    <location>
        <begin position="28"/>
        <end position="37"/>
    </location>
</feature>
<proteinExistence type="predicted"/>
<organism evidence="2 3">
    <name type="scientific">Stichopus japonicus</name>
    <name type="common">Sea cucumber</name>
    <dbReference type="NCBI Taxonomy" id="307972"/>
    <lineage>
        <taxon>Eukaryota</taxon>
        <taxon>Metazoa</taxon>
        <taxon>Echinodermata</taxon>
        <taxon>Eleutherozoa</taxon>
        <taxon>Echinozoa</taxon>
        <taxon>Holothuroidea</taxon>
        <taxon>Aspidochirotacea</taxon>
        <taxon>Aspidochirotida</taxon>
        <taxon>Stichopodidae</taxon>
        <taxon>Apostichopus</taxon>
    </lineage>
</organism>
<dbReference type="Proteomes" id="UP000230750">
    <property type="component" value="Unassembled WGS sequence"/>
</dbReference>
<sequence>MANATILKFGVSGERARHHNNPLRQAEKPNQANSEQATEIDGEIEDENQGNEPEVQAEDEGSIGQQATESSDKPGPSGSIEEHTPCQHAKSSPNHPKKNLKKDKITSGFVTTLATSARLDQCKRE</sequence>
<dbReference type="AlphaFoldDB" id="A0A2G8LF13"/>
<comment type="caution">
    <text evidence="2">The sequence shown here is derived from an EMBL/GenBank/DDBJ whole genome shotgun (WGS) entry which is preliminary data.</text>
</comment>
<reference evidence="2 3" key="1">
    <citation type="journal article" date="2017" name="PLoS Biol.">
        <title>The sea cucumber genome provides insights into morphological evolution and visceral regeneration.</title>
        <authorList>
            <person name="Zhang X."/>
            <person name="Sun L."/>
            <person name="Yuan J."/>
            <person name="Sun Y."/>
            <person name="Gao Y."/>
            <person name="Zhang L."/>
            <person name="Li S."/>
            <person name="Dai H."/>
            <person name="Hamel J.F."/>
            <person name="Liu C."/>
            <person name="Yu Y."/>
            <person name="Liu S."/>
            <person name="Lin W."/>
            <person name="Guo K."/>
            <person name="Jin S."/>
            <person name="Xu P."/>
            <person name="Storey K.B."/>
            <person name="Huan P."/>
            <person name="Zhang T."/>
            <person name="Zhou Y."/>
            <person name="Zhang J."/>
            <person name="Lin C."/>
            <person name="Li X."/>
            <person name="Xing L."/>
            <person name="Huo D."/>
            <person name="Sun M."/>
            <person name="Wang L."/>
            <person name="Mercier A."/>
            <person name="Li F."/>
            <person name="Yang H."/>
            <person name="Xiang J."/>
        </authorList>
    </citation>
    <scope>NUCLEOTIDE SEQUENCE [LARGE SCALE GENOMIC DNA]</scope>
    <source>
        <strain evidence="2">Shaxun</strain>
        <tissue evidence="2">Muscle</tissue>
    </source>
</reference>
<evidence type="ECO:0000313" key="3">
    <source>
        <dbReference type="Proteomes" id="UP000230750"/>
    </source>
</evidence>
<name>A0A2G8LF13_STIJA</name>
<accession>A0A2G8LF13</accession>
<dbReference type="EMBL" id="MRZV01000100">
    <property type="protein sequence ID" value="PIK58833.1"/>
    <property type="molecule type" value="Genomic_DNA"/>
</dbReference>
<evidence type="ECO:0000313" key="2">
    <source>
        <dbReference type="EMBL" id="PIK58833.1"/>
    </source>
</evidence>
<gene>
    <name evidence="2" type="ORF">BSL78_04235</name>
</gene>
<keyword evidence="3" id="KW-1185">Reference proteome</keyword>
<feature type="region of interest" description="Disordered" evidence="1">
    <location>
        <begin position="1"/>
        <end position="107"/>
    </location>
</feature>